<evidence type="ECO:0000259" key="1">
    <source>
        <dbReference type="PROSITE" id="PS51085"/>
    </source>
</evidence>
<dbReference type="Gene3D" id="2.40.30.10">
    <property type="entry name" value="Translation factors"/>
    <property type="match status" value="1"/>
</dbReference>
<dbReference type="InterPro" id="IPR036010">
    <property type="entry name" value="2Fe-2S_ferredoxin-like_sf"/>
</dbReference>
<dbReference type="InterPro" id="IPR001041">
    <property type="entry name" value="2Fe-2S_ferredoxin-type"/>
</dbReference>
<feature type="domain" description="FAD-binding FR-type" evidence="2">
    <location>
        <begin position="107"/>
        <end position="212"/>
    </location>
</feature>
<dbReference type="InterPro" id="IPR006058">
    <property type="entry name" value="2Fe2S_fd_BS"/>
</dbReference>
<dbReference type="InterPro" id="IPR039261">
    <property type="entry name" value="FNR_nucleotide-bd"/>
</dbReference>
<dbReference type="InterPro" id="IPR001433">
    <property type="entry name" value="OxRdtase_FAD/NAD-bd"/>
</dbReference>
<feature type="domain" description="2Fe-2S ferredoxin-type" evidence="1">
    <location>
        <begin position="5"/>
        <end position="98"/>
    </location>
</feature>
<evidence type="ECO:0000259" key="2">
    <source>
        <dbReference type="PROSITE" id="PS51384"/>
    </source>
</evidence>
<keyword evidence="3" id="KW-0503">Monooxygenase</keyword>
<sequence>MAATHSIKVITEDGEAVYFDCRPDEDVISAAIRQDIYLMSSCRAGGCATCKAFCPEGDYRLVGCSVQALPPEEEEDGQVLLCRCYPDSDLELEVPYTYSRIAFEPEANEFPAEVVSVGKVSSNAVRLHLRRPGMGNERKVRFDAGQFMELQVPGSAVTRAYSPANISNDAGDLEFLIRLLPDGLMSNALRGGAIQPGQTLQVKGPQGIFGLKENGFRPRYFIAGGTGLAPVLSMVRHMREWGAPQQTRLYFGVNTEEEVFLRAELEALAAAMPNLTVKVCVWRPTDGWDGERGNAIEVLRRDLEAQPAQPDVYLCGPPGMVDAAYAVCAEFGIPADQIYLEKFLPSGPCGEACDPGQVHGHHQHATA</sequence>
<dbReference type="PROSITE" id="PS00197">
    <property type="entry name" value="2FE2S_FER_1"/>
    <property type="match status" value="1"/>
</dbReference>
<dbReference type="PROSITE" id="PS51384">
    <property type="entry name" value="FAD_FR"/>
    <property type="match status" value="1"/>
</dbReference>
<dbReference type="Gene3D" id="3.10.20.30">
    <property type="match status" value="1"/>
</dbReference>
<dbReference type="NCBIfam" id="NF045803">
    <property type="entry name" value="MethMoxFADbindMmoC"/>
    <property type="match status" value="1"/>
</dbReference>
<keyword evidence="4" id="KW-1185">Reference proteome</keyword>
<dbReference type="SUPFAM" id="SSF54292">
    <property type="entry name" value="2Fe-2S ferredoxin-like"/>
    <property type="match status" value="1"/>
</dbReference>
<dbReference type="SUPFAM" id="SSF63380">
    <property type="entry name" value="Riboflavin synthase domain-like"/>
    <property type="match status" value="1"/>
</dbReference>
<evidence type="ECO:0000313" key="3">
    <source>
        <dbReference type="EMBL" id="SMF97118.1"/>
    </source>
</evidence>
<dbReference type="PROSITE" id="PS51085">
    <property type="entry name" value="2FE2S_FER_2"/>
    <property type="match status" value="1"/>
</dbReference>
<dbReference type="Pfam" id="PF00970">
    <property type="entry name" value="FAD_binding_6"/>
    <property type="match status" value="1"/>
</dbReference>
<gene>
    <name evidence="3" type="ORF">SAMN02949497_4537</name>
</gene>
<accession>A0A1Y6D2F0</accession>
<keyword evidence="3" id="KW-0560">Oxidoreductase</keyword>
<protein>
    <submittedName>
        <fullName evidence="3">Methane monooxygenase component C</fullName>
    </submittedName>
</protein>
<dbReference type="OrthoDB" id="9806195at2"/>
<dbReference type="GO" id="GO:0051537">
    <property type="term" value="F:2 iron, 2 sulfur cluster binding"/>
    <property type="evidence" value="ECO:0007669"/>
    <property type="project" value="InterPro"/>
</dbReference>
<dbReference type="InterPro" id="IPR050415">
    <property type="entry name" value="MRET"/>
</dbReference>
<dbReference type="PANTHER" id="PTHR47354:SF5">
    <property type="entry name" value="PROTEIN RFBI"/>
    <property type="match status" value="1"/>
</dbReference>
<dbReference type="PANTHER" id="PTHR47354">
    <property type="entry name" value="NADH OXIDOREDUCTASE HCR"/>
    <property type="match status" value="1"/>
</dbReference>
<dbReference type="InterPro" id="IPR008333">
    <property type="entry name" value="Cbr1-like_FAD-bd_dom"/>
</dbReference>
<dbReference type="PRINTS" id="PR00410">
    <property type="entry name" value="PHEHYDRXLASE"/>
</dbReference>
<dbReference type="Pfam" id="PF00175">
    <property type="entry name" value="NAD_binding_1"/>
    <property type="match status" value="1"/>
</dbReference>
<dbReference type="RefSeq" id="WP_085215938.1">
    <property type="nucleotide sequence ID" value="NZ_FXAM01000001.1"/>
</dbReference>
<dbReference type="EMBL" id="FXAM01000001">
    <property type="protein sequence ID" value="SMF97118.1"/>
    <property type="molecule type" value="Genomic_DNA"/>
</dbReference>
<dbReference type="InterPro" id="IPR017927">
    <property type="entry name" value="FAD-bd_FR_type"/>
</dbReference>
<dbReference type="GO" id="GO:0004497">
    <property type="term" value="F:monooxygenase activity"/>
    <property type="evidence" value="ECO:0007669"/>
    <property type="project" value="UniProtKB-KW"/>
</dbReference>
<dbReference type="Proteomes" id="UP000192923">
    <property type="component" value="Unassembled WGS sequence"/>
</dbReference>
<dbReference type="Gene3D" id="3.40.50.80">
    <property type="entry name" value="Nucleotide-binding domain of ferredoxin-NADP reductase (FNR) module"/>
    <property type="match status" value="1"/>
</dbReference>
<dbReference type="STRING" id="1760988.SAMN02949497_4537"/>
<dbReference type="InterPro" id="IPR012675">
    <property type="entry name" value="Beta-grasp_dom_sf"/>
</dbReference>
<reference evidence="3 4" key="1">
    <citation type="submission" date="2016-12" db="EMBL/GenBank/DDBJ databases">
        <authorList>
            <person name="Song W.-J."/>
            <person name="Kurnit D.M."/>
        </authorList>
    </citation>
    <scope>NUCLEOTIDE SEQUENCE [LARGE SCALE GENOMIC DNA]</scope>
    <source>
        <strain evidence="3 4">175</strain>
    </source>
</reference>
<dbReference type="CDD" id="cd00207">
    <property type="entry name" value="fer2"/>
    <property type="match status" value="1"/>
</dbReference>
<dbReference type="AlphaFoldDB" id="A0A1Y6D2F0"/>
<proteinExistence type="predicted"/>
<dbReference type="InterPro" id="IPR054950">
    <property type="entry name" value="MethMoxCompC"/>
</dbReference>
<dbReference type="Pfam" id="PF00111">
    <property type="entry name" value="Fer2"/>
    <property type="match status" value="1"/>
</dbReference>
<dbReference type="InterPro" id="IPR017938">
    <property type="entry name" value="Riboflavin_synthase-like_b-brl"/>
</dbReference>
<evidence type="ECO:0000313" key="4">
    <source>
        <dbReference type="Proteomes" id="UP000192923"/>
    </source>
</evidence>
<organism evidence="3 4">
    <name type="scientific">Methylomagnum ishizawai</name>
    <dbReference type="NCBI Taxonomy" id="1760988"/>
    <lineage>
        <taxon>Bacteria</taxon>
        <taxon>Pseudomonadati</taxon>
        <taxon>Pseudomonadota</taxon>
        <taxon>Gammaproteobacteria</taxon>
        <taxon>Methylococcales</taxon>
        <taxon>Methylococcaceae</taxon>
        <taxon>Methylomagnum</taxon>
    </lineage>
</organism>
<name>A0A1Y6D2F0_9GAMM</name>
<dbReference type="SUPFAM" id="SSF52343">
    <property type="entry name" value="Ferredoxin reductase-like, C-terminal NADP-linked domain"/>
    <property type="match status" value="1"/>
</dbReference>